<feature type="domain" description="ATP adenylyltransferase C-terminal" evidence="2">
    <location>
        <begin position="186"/>
        <end position="301"/>
    </location>
</feature>
<feature type="active site" description="Nucleophile" evidence="1">
    <location>
        <position position="150"/>
    </location>
</feature>
<gene>
    <name evidence="5" type="ORF">RCL2_000552900</name>
    <name evidence="4" type="ORF">RclHR1_00070042</name>
</gene>
<dbReference type="AlphaFoldDB" id="A0A2Z6S736"/>
<keyword evidence="5" id="KW-0808">Transferase</keyword>
<dbReference type="InterPro" id="IPR019200">
    <property type="entry name" value="ATP_adenylylTrfase_C"/>
</dbReference>
<name>A0A2Z6S736_9GLOM</name>
<accession>A0A2Z6S736</accession>
<reference evidence="4 6" key="1">
    <citation type="submission" date="2017-11" db="EMBL/GenBank/DDBJ databases">
        <title>The genome of Rhizophagus clarus HR1 reveals common genetic basis of auxotrophy among arbuscular mycorrhizal fungi.</title>
        <authorList>
            <person name="Kobayashi Y."/>
        </authorList>
    </citation>
    <scope>NUCLEOTIDE SEQUENCE [LARGE SCALE GENOMIC DNA]</scope>
    <source>
        <strain evidence="4 6">HR1</strain>
    </source>
</reference>
<dbReference type="Pfam" id="PF19327">
    <property type="entry name" value="Ap4A_phos_N"/>
    <property type="match status" value="1"/>
</dbReference>
<dbReference type="EMBL" id="BLAL01000034">
    <property type="protein sequence ID" value="GES78215.1"/>
    <property type="molecule type" value="Genomic_DNA"/>
</dbReference>
<organism evidence="4 6">
    <name type="scientific">Rhizophagus clarus</name>
    <dbReference type="NCBI Taxonomy" id="94130"/>
    <lineage>
        <taxon>Eukaryota</taxon>
        <taxon>Fungi</taxon>
        <taxon>Fungi incertae sedis</taxon>
        <taxon>Mucoromycota</taxon>
        <taxon>Glomeromycotina</taxon>
        <taxon>Glomeromycetes</taxon>
        <taxon>Glomerales</taxon>
        <taxon>Glomeraceae</taxon>
        <taxon>Rhizophagus</taxon>
    </lineage>
</organism>
<sequence length="316" mass="36266">MQTNFENKVTETYERALRRGELYFIESTIANITENDIEFEIRFAPSLAKKPTAEHTEESPTKHKVVDPFAPYSQELFVQEFEHHVILLNKFCVVPNHILVVTKEYEEQSNSLNQEDLATVWYCMMQIKSQNTIAFYNCGNNSGSSQPHKHVQVIPLPSDVRFSPPINAIIYKHQNKMPGEIFSFSELPYVHYVALLDPQQLSGHHGHNYKEIVSQYLTKNYLSLVNAMTEGFRASSLTGSFSYNFLMTHTWIMIVPRSSEKYEQISVNSLGFAGMLLVKREEELEFVKNVGLLRVLEGVAVSKDKDQLIDNIHISV</sequence>
<dbReference type="SUPFAM" id="SSF54197">
    <property type="entry name" value="HIT-like"/>
    <property type="match status" value="1"/>
</dbReference>
<evidence type="ECO:0000313" key="4">
    <source>
        <dbReference type="EMBL" id="GBC06675.1"/>
    </source>
</evidence>
<dbReference type="Gene3D" id="3.30.428.70">
    <property type="match status" value="1"/>
</dbReference>
<dbReference type="GO" id="GO:0003877">
    <property type="term" value="F:ATP:ADP adenylyltransferase activity"/>
    <property type="evidence" value="ECO:0007669"/>
    <property type="project" value="InterPro"/>
</dbReference>
<dbReference type="PANTHER" id="PTHR38420">
    <property type="entry name" value="AP-4-A PHOSPHORYLASE II"/>
    <property type="match status" value="1"/>
</dbReference>
<proteinExistence type="predicted"/>
<dbReference type="PANTHER" id="PTHR38420:SF1">
    <property type="entry name" value="PUTATIVE (AFU_ORTHOLOGUE AFUA_5G14690)-RELATED"/>
    <property type="match status" value="1"/>
</dbReference>
<evidence type="ECO:0000256" key="1">
    <source>
        <dbReference type="PIRSR" id="PIRSR000846-1"/>
    </source>
</evidence>
<evidence type="ECO:0000259" key="3">
    <source>
        <dbReference type="Pfam" id="PF19327"/>
    </source>
</evidence>
<dbReference type="OrthoDB" id="10267950at2759"/>
<reference evidence="5" key="2">
    <citation type="submission" date="2019-10" db="EMBL/GenBank/DDBJ databases">
        <title>Conservation and host-specific expression of non-tandemly repeated heterogenous ribosome RNA gene in arbuscular mycorrhizal fungi.</title>
        <authorList>
            <person name="Maeda T."/>
            <person name="Kobayashi Y."/>
            <person name="Nakagawa T."/>
            <person name="Ezawa T."/>
            <person name="Yamaguchi K."/>
            <person name="Bino T."/>
            <person name="Nishimoto Y."/>
            <person name="Shigenobu S."/>
            <person name="Kawaguchi M."/>
        </authorList>
    </citation>
    <scope>NUCLEOTIDE SEQUENCE</scope>
    <source>
        <strain evidence="5">HR1</strain>
    </source>
</reference>
<feature type="domain" description="Ap4A phosphorylase 1/2 N-terminal" evidence="3">
    <location>
        <begin position="4"/>
        <end position="170"/>
    </location>
</feature>
<dbReference type="InterPro" id="IPR045759">
    <property type="entry name" value="Ap4A_phos1/2_N"/>
</dbReference>
<dbReference type="InterPro" id="IPR009163">
    <property type="entry name" value="Ap4A_phos1/2"/>
</dbReference>
<keyword evidence="5" id="KW-0548">Nucleotidyltransferase</keyword>
<dbReference type="InterPro" id="IPR036265">
    <property type="entry name" value="HIT-like_sf"/>
</dbReference>
<dbReference type="GO" id="GO:0009117">
    <property type="term" value="P:nucleotide metabolic process"/>
    <property type="evidence" value="ECO:0007669"/>
    <property type="project" value="InterPro"/>
</dbReference>
<dbReference type="EMBL" id="BEXD01004092">
    <property type="protein sequence ID" value="GBC06675.1"/>
    <property type="molecule type" value="Genomic_DNA"/>
</dbReference>
<dbReference type="PIRSF" id="PIRSF000846">
    <property type="entry name" value="ATP_adenylyltr"/>
    <property type="match status" value="1"/>
</dbReference>
<protein>
    <submittedName>
        <fullName evidence="5">ATP adenylyltransferase</fullName>
    </submittedName>
</protein>
<dbReference type="GO" id="GO:0005524">
    <property type="term" value="F:ATP binding"/>
    <property type="evidence" value="ECO:0007669"/>
    <property type="project" value="InterPro"/>
</dbReference>
<dbReference type="Pfam" id="PF09830">
    <property type="entry name" value="ATP_transf"/>
    <property type="match status" value="1"/>
</dbReference>
<evidence type="ECO:0000313" key="5">
    <source>
        <dbReference type="EMBL" id="GES78215.1"/>
    </source>
</evidence>
<dbReference type="Proteomes" id="UP000615446">
    <property type="component" value="Unassembled WGS sequence"/>
</dbReference>
<dbReference type="STRING" id="94130.A0A2Z6S736"/>
<dbReference type="Proteomes" id="UP000247702">
    <property type="component" value="Unassembled WGS sequence"/>
</dbReference>
<evidence type="ECO:0000259" key="2">
    <source>
        <dbReference type="Pfam" id="PF09830"/>
    </source>
</evidence>
<evidence type="ECO:0000313" key="6">
    <source>
        <dbReference type="Proteomes" id="UP000247702"/>
    </source>
</evidence>
<keyword evidence="6" id="KW-1185">Reference proteome</keyword>
<dbReference type="InterPro" id="IPR043171">
    <property type="entry name" value="Ap4A_phos1/2-like"/>
</dbReference>
<comment type="caution">
    <text evidence="4">The sequence shown here is derived from an EMBL/GenBank/DDBJ whole genome shotgun (WGS) entry which is preliminary data.</text>
</comment>